<feature type="active site" description="Acyl-thioester intermediate" evidence="6">
    <location>
        <position position="88"/>
    </location>
</feature>
<keyword evidence="12" id="KW-1185">Reference proteome</keyword>
<keyword evidence="4 7" id="KW-0012">Acyltransferase</keyword>
<dbReference type="PANTHER" id="PTHR18919">
    <property type="entry name" value="ACETYL-COA C-ACYLTRANSFERASE"/>
    <property type="match status" value="1"/>
</dbReference>
<evidence type="ECO:0000256" key="6">
    <source>
        <dbReference type="PIRSR" id="PIRSR000429-1"/>
    </source>
</evidence>
<evidence type="ECO:0000313" key="12">
    <source>
        <dbReference type="Proteomes" id="UP000677265"/>
    </source>
</evidence>
<evidence type="ECO:0000313" key="11">
    <source>
        <dbReference type="EMBL" id="MCH6267969.1"/>
    </source>
</evidence>
<proteinExistence type="inferred from homology"/>
<feature type="active site" description="Proton acceptor" evidence="6">
    <location>
        <position position="353"/>
    </location>
</feature>
<gene>
    <name evidence="11" type="ORF">KHB02_020805</name>
    <name evidence="10" type="ORF">KHB02_27270</name>
</gene>
<evidence type="ECO:0000256" key="1">
    <source>
        <dbReference type="ARBA" id="ARBA00010982"/>
    </source>
</evidence>
<dbReference type="Pfam" id="PF00108">
    <property type="entry name" value="Thiolase_N"/>
    <property type="match status" value="1"/>
</dbReference>
<evidence type="ECO:0000256" key="4">
    <source>
        <dbReference type="ARBA" id="ARBA00023315"/>
    </source>
</evidence>
<protein>
    <recommendedName>
        <fullName evidence="2">acetyl-CoA C-acetyltransferase</fullName>
        <ecNumber evidence="2">2.3.1.9</ecNumber>
    </recommendedName>
    <alternativeName>
        <fullName evidence="5">Acetoacetyl-CoA thiolase</fullName>
    </alternativeName>
</protein>
<dbReference type="InterPro" id="IPR020617">
    <property type="entry name" value="Thiolase_C"/>
</dbReference>
<dbReference type="InterPro" id="IPR020613">
    <property type="entry name" value="Thiolase_CS"/>
</dbReference>
<dbReference type="EMBL" id="JAGYPE020000046">
    <property type="protein sequence ID" value="MCH6267969.1"/>
    <property type="molecule type" value="Genomic_DNA"/>
</dbReference>
<dbReference type="CDD" id="cd00751">
    <property type="entry name" value="thiolase"/>
    <property type="match status" value="1"/>
</dbReference>
<comment type="caution">
    <text evidence="10">The sequence shown here is derived from an EMBL/GenBank/DDBJ whole genome shotgun (WGS) entry which is preliminary data.</text>
</comment>
<dbReference type="RefSeq" id="WP_213144938.1">
    <property type="nucleotide sequence ID" value="NZ_JAGYPE020000046.1"/>
</dbReference>
<dbReference type="PANTHER" id="PTHR18919:SF107">
    <property type="entry name" value="ACETYL-COA ACETYLTRANSFERASE, CYTOSOLIC"/>
    <property type="match status" value="1"/>
</dbReference>
<reference evidence="10" key="1">
    <citation type="submission" date="2021-05" db="EMBL/GenBank/DDBJ databases">
        <title>Novel Bacillus species.</title>
        <authorList>
            <person name="Liu G."/>
        </authorList>
    </citation>
    <scope>NUCLEOTIDE SEQUENCE</scope>
    <source>
        <strain evidence="10 12">FJAT-50051</strain>
    </source>
</reference>
<dbReference type="EMBL" id="JAGYPE010000005">
    <property type="protein sequence ID" value="MBS4185088.1"/>
    <property type="molecule type" value="Genomic_DNA"/>
</dbReference>
<name>A0A942T4Q9_9BACI</name>
<dbReference type="NCBIfam" id="TIGR01930">
    <property type="entry name" value="AcCoA-C-Actrans"/>
    <property type="match status" value="1"/>
</dbReference>
<evidence type="ECO:0000256" key="3">
    <source>
        <dbReference type="ARBA" id="ARBA00022679"/>
    </source>
</evidence>
<feature type="domain" description="Thiolase N-terminal" evidence="8">
    <location>
        <begin position="4"/>
        <end position="258"/>
    </location>
</feature>
<evidence type="ECO:0000256" key="5">
    <source>
        <dbReference type="ARBA" id="ARBA00030755"/>
    </source>
</evidence>
<comment type="similarity">
    <text evidence="1 7">Belongs to the thiolase-like superfamily. Thiolase family.</text>
</comment>
<dbReference type="PIRSF" id="PIRSF000429">
    <property type="entry name" value="Ac-CoA_Ac_transf"/>
    <property type="match status" value="1"/>
</dbReference>
<dbReference type="InterPro" id="IPR016039">
    <property type="entry name" value="Thiolase-like"/>
</dbReference>
<dbReference type="Proteomes" id="UP000677265">
    <property type="component" value="Unassembled WGS sequence"/>
</dbReference>
<dbReference type="GO" id="GO:0003985">
    <property type="term" value="F:acetyl-CoA C-acetyltransferase activity"/>
    <property type="evidence" value="ECO:0007669"/>
    <property type="project" value="UniProtKB-EC"/>
</dbReference>
<evidence type="ECO:0000256" key="2">
    <source>
        <dbReference type="ARBA" id="ARBA00012705"/>
    </source>
</evidence>
<accession>A0A942T4Q9</accession>
<feature type="domain" description="Thiolase C-terminal" evidence="9">
    <location>
        <begin position="267"/>
        <end position="395"/>
    </location>
</feature>
<dbReference type="InterPro" id="IPR020616">
    <property type="entry name" value="Thiolase_N"/>
</dbReference>
<dbReference type="PROSITE" id="PS00099">
    <property type="entry name" value="THIOLASE_3"/>
    <property type="match status" value="1"/>
</dbReference>
<dbReference type="EC" id="2.3.1.9" evidence="2"/>
<dbReference type="InterPro" id="IPR020610">
    <property type="entry name" value="Thiolase_AS"/>
</dbReference>
<evidence type="ECO:0000259" key="8">
    <source>
        <dbReference type="Pfam" id="PF00108"/>
    </source>
</evidence>
<dbReference type="InterPro" id="IPR002155">
    <property type="entry name" value="Thiolase"/>
</dbReference>
<evidence type="ECO:0000313" key="10">
    <source>
        <dbReference type="EMBL" id="MBS4185088.1"/>
    </source>
</evidence>
<keyword evidence="3 7" id="KW-0808">Transferase</keyword>
<evidence type="ECO:0000256" key="7">
    <source>
        <dbReference type="RuleBase" id="RU003557"/>
    </source>
</evidence>
<dbReference type="PROSITE" id="PS00737">
    <property type="entry name" value="THIOLASE_2"/>
    <property type="match status" value="1"/>
</dbReference>
<dbReference type="Pfam" id="PF02803">
    <property type="entry name" value="Thiolase_C"/>
    <property type="match status" value="1"/>
</dbReference>
<evidence type="ECO:0000259" key="9">
    <source>
        <dbReference type="Pfam" id="PF02803"/>
    </source>
</evidence>
<sequence length="402" mass="42444">MKEVRIVSAVRTPFGKLGGALKNKSSVDLGAIAVKGAISRVGLNLEQVNEVIMGSAALAGSTSVAARQILFKAGLPGSTPSLTIDRACCSSVTAVGLAMKDILLGEAETVVAGGFESLSQTPYLLREGRWGKRLGDMTLEDPLQIRNPITNTPVALVTGEEALKYGVSREEQDEWAWESHKKYFAAYESGKYEDELLPVQLPTNKGDSIIFQQDESPRRDASLEKLQRLKTVYGSPTITPGNAPGLNDGSAALVLMSNRMQDKLNLESMATILSYATISGDASSSVAMPALAINKALKKAGMDLEQVKRIEINEAFAAMPLVSTKVLSNGDDALLRQLRSITNVNGGAIAIGHPTGASGGRIIMSLIYELRRIGGGIGVAAICGGYGQADAVVIKVNEAIKG</sequence>
<feature type="active site" description="Proton acceptor" evidence="6">
    <location>
        <position position="383"/>
    </location>
</feature>
<dbReference type="AlphaFoldDB" id="A0A942T4Q9"/>
<dbReference type="Gene3D" id="3.40.47.10">
    <property type="match status" value="2"/>
</dbReference>
<organism evidence="10">
    <name type="scientific">Neobacillus citreus</name>
    <dbReference type="NCBI Taxonomy" id="2833578"/>
    <lineage>
        <taxon>Bacteria</taxon>
        <taxon>Bacillati</taxon>
        <taxon>Bacillota</taxon>
        <taxon>Bacilli</taxon>
        <taxon>Bacillales</taxon>
        <taxon>Bacillaceae</taxon>
        <taxon>Neobacillus</taxon>
    </lineage>
</organism>
<dbReference type="SUPFAM" id="SSF53901">
    <property type="entry name" value="Thiolase-like"/>
    <property type="match status" value="2"/>
</dbReference>